<sequence length="213" mass="23182">MKTLWAWLLNFISHAPLGGGAVLRLQVSFILYCVLFCCLGPLMGKLCSFNCLRWSLIFLNIFYITLGLILIGLVIATRTLTYMSEPHVLIVTAVAGSILVLLAIFGMIGAVRHNQVILFFYMIVLGLSLLFMFAVSVAALVTPKKIQETALATSWAALSDSQKSAIQISLNCCGFNNVTQNNSNSDSPGDMHPSCHVEPLTSPEVIGEREGGR</sequence>
<feature type="region of interest" description="Disordered" evidence="5">
    <location>
        <begin position="183"/>
        <end position="213"/>
    </location>
</feature>
<organism evidence="7 8">
    <name type="scientific">Amphimedon queenslandica</name>
    <name type="common">Sponge</name>
    <dbReference type="NCBI Taxonomy" id="400682"/>
    <lineage>
        <taxon>Eukaryota</taxon>
        <taxon>Metazoa</taxon>
        <taxon>Porifera</taxon>
        <taxon>Demospongiae</taxon>
        <taxon>Heteroscleromorpha</taxon>
        <taxon>Haplosclerida</taxon>
        <taxon>Niphatidae</taxon>
        <taxon>Amphimedon</taxon>
    </lineage>
</organism>
<evidence type="ECO:0000313" key="8">
    <source>
        <dbReference type="Proteomes" id="UP000007879"/>
    </source>
</evidence>
<evidence type="ECO:0000256" key="4">
    <source>
        <dbReference type="ARBA" id="ARBA00023136"/>
    </source>
</evidence>
<feature type="transmembrane region" description="Helical" evidence="6">
    <location>
        <begin position="54"/>
        <end position="76"/>
    </location>
</feature>
<dbReference type="RefSeq" id="XP_011407481.2">
    <property type="nucleotide sequence ID" value="XM_011409179.2"/>
</dbReference>
<reference evidence="7" key="2">
    <citation type="submission" date="2024-06" db="UniProtKB">
        <authorList>
            <consortium name="EnsemblMetazoa"/>
        </authorList>
    </citation>
    <scope>IDENTIFICATION</scope>
</reference>
<name>A0AAN0IQF8_AMPQE</name>
<protein>
    <recommendedName>
        <fullName evidence="9">Tetraspanin</fullName>
    </recommendedName>
</protein>
<keyword evidence="4 6" id="KW-0472">Membrane</keyword>
<dbReference type="InterPro" id="IPR018499">
    <property type="entry name" value="Tetraspanin/Peripherin"/>
</dbReference>
<feature type="transmembrane region" description="Helical" evidence="6">
    <location>
        <begin position="21"/>
        <end position="42"/>
    </location>
</feature>
<evidence type="ECO:0000256" key="2">
    <source>
        <dbReference type="ARBA" id="ARBA00022692"/>
    </source>
</evidence>
<evidence type="ECO:0008006" key="9">
    <source>
        <dbReference type="Google" id="ProtNLM"/>
    </source>
</evidence>
<evidence type="ECO:0000256" key="3">
    <source>
        <dbReference type="ARBA" id="ARBA00022989"/>
    </source>
</evidence>
<proteinExistence type="predicted"/>
<dbReference type="KEGG" id="aqu:105314802"/>
<evidence type="ECO:0000313" key="7">
    <source>
        <dbReference type="EnsemblMetazoa" id="XP_011407481.2"/>
    </source>
</evidence>
<accession>A0AAN0IQF8</accession>
<keyword evidence="2 6" id="KW-0812">Transmembrane</keyword>
<keyword evidence="8" id="KW-1185">Reference proteome</keyword>
<dbReference type="AlphaFoldDB" id="A0AAN0IQF8"/>
<keyword evidence="3 6" id="KW-1133">Transmembrane helix</keyword>
<dbReference type="GO" id="GO:0016020">
    <property type="term" value="C:membrane"/>
    <property type="evidence" value="ECO:0007669"/>
    <property type="project" value="UniProtKB-SubCell"/>
</dbReference>
<reference evidence="8" key="1">
    <citation type="journal article" date="2010" name="Nature">
        <title>The Amphimedon queenslandica genome and the evolution of animal complexity.</title>
        <authorList>
            <person name="Srivastava M."/>
            <person name="Simakov O."/>
            <person name="Chapman J."/>
            <person name="Fahey B."/>
            <person name="Gauthier M.E."/>
            <person name="Mitros T."/>
            <person name="Richards G.S."/>
            <person name="Conaco C."/>
            <person name="Dacre M."/>
            <person name="Hellsten U."/>
            <person name="Larroux C."/>
            <person name="Putnam N.H."/>
            <person name="Stanke M."/>
            <person name="Adamska M."/>
            <person name="Darling A."/>
            <person name="Degnan S.M."/>
            <person name="Oakley T.H."/>
            <person name="Plachetzki D.C."/>
            <person name="Zhai Y."/>
            <person name="Adamski M."/>
            <person name="Calcino A."/>
            <person name="Cummins S.F."/>
            <person name="Goodstein D.M."/>
            <person name="Harris C."/>
            <person name="Jackson D.J."/>
            <person name="Leys S.P."/>
            <person name="Shu S."/>
            <person name="Woodcroft B.J."/>
            <person name="Vervoort M."/>
            <person name="Kosik K.S."/>
            <person name="Manning G."/>
            <person name="Degnan B.M."/>
            <person name="Rokhsar D.S."/>
        </authorList>
    </citation>
    <scope>NUCLEOTIDE SEQUENCE [LARGE SCALE GENOMIC DNA]</scope>
</reference>
<feature type="transmembrane region" description="Helical" evidence="6">
    <location>
        <begin position="117"/>
        <end position="141"/>
    </location>
</feature>
<evidence type="ECO:0000256" key="5">
    <source>
        <dbReference type="SAM" id="MobiDB-lite"/>
    </source>
</evidence>
<dbReference type="PRINTS" id="PR00259">
    <property type="entry name" value="TMFOUR"/>
</dbReference>
<evidence type="ECO:0000256" key="6">
    <source>
        <dbReference type="SAM" id="Phobius"/>
    </source>
</evidence>
<evidence type="ECO:0000256" key="1">
    <source>
        <dbReference type="ARBA" id="ARBA00004141"/>
    </source>
</evidence>
<dbReference type="Proteomes" id="UP000007879">
    <property type="component" value="Unassembled WGS sequence"/>
</dbReference>
<dbReference type="GeneID" id="105314802"/>
<dbReference type="EnsemblMetazoa" id="XM_011409179.2">
    <property type="protein sequence ID" value="XP_011407481.2"/>
    <property type="gene ID" value="LOC105314802"/>
</dbReference>
<feature type="transmembrane region" description="Helical" evidence="6">
    <location>
        <begin position="88"/>
        <end position="111"/>
    </location>
</feature>
<comment type="subcellular location">
    <subcellularLocation>
        <location evidence="1">Membrane</location>
        <topology evidence="1">Multi-pass membrane protein</topology>
    </subcellularLocation>
</comment>
<dbReference type="Pfam" id="PF00335">
    <property type="entry name" value="Tetraspanin"/>
    <property type="match status" value="1"/>
</dbReference>